<proteinExistence type="predicted"/>
<feature type="transmembrane region" description="Helical" evidence="2">
    <location>
        <begin position="172"/>
        <end position="193"/>
    </location>
</feature>
<evidence type="ECO:0000256" key="1">
    <source>
        <dbReference type="SAM" id="MobiDB-lite"/>
    </source>
</evidence>
<feature type="compositionally biased region" description="Low complexity" evidence="1">
    <location>
        <begin position="77"/>
        <end position="86"/>
    </location>
</feature>
<keyword evidence="2" id="KW-1133">Transmembrane helix</keyword>
<name>A0A5C5RYL2_9ACTN</name>
<feature type="compositionally biased region" description="Low complexity" evidence="1">
    <location>
        <begin position="48"/>
        <end position="63"/>
    </location>
</feature>
<sequence length="240" mass="23315">MTYNQGGYPPRGPYPPGGGQSPSYPARPPQAAPHSGAPAQPGGPWGTPQHGYDQPGQPQYGQPQYGGSGPYGGGPAQYGVPGPAEPGGPAATRGGIGAVLQFLIAGAAAFVIIGAFLPWATASATIGGSSIRNSASGIDGSDGWITLVVAFIAAGVAVAAAVLPATGVPLRLVSGITAAVAGLVITGLAGYDLANVVKLTSTYSSLVDVSAGIGLYLTLLAGSAVLGLGIGAIVAAVMTR</sequence>
<dbReference type="AlphaFoldDB" id="A0A5C5RYL2"/>
<evidence type="ECO:0000313" key="3">
    <source>
        <dbReference type="EMBL" id="TWS28177.1"/>
    </source>
</evidence>
<reference evidence="3 4" key="1">
    <citation type="submission" date="2019-06" db="EMBL/GenBank/DDBJ databases">
        <title>Tsukamurella conjunctivitidis sp. nov., Tsukamurella assacharolytica sp. nov. and Tsukamurella sputae sp. nov. isolated from patients with conjunctivitis, bacteraemia (lymphoma) and respiratory infection (sputum) in Hong Kong.</title>
        <authorList>
            <person name="Teng J.L.L."/>
            <person name="Lee H.H."/>
            <person name="Fong J.Y.H."/>
            <person name="Fok K.M.N."/>
            <person name="Lau S.K.P."/>
            <person name="Woo P.C.Y."/>
        </authorList>
    </citation>
    <scope>NUCLEOTIDE SEQUENCE [LARGE SCALE GENOMIC DNA]</scope>
    <source>
        <strain evidence="3 4">HKU72</strain>
    </source>
</reference>
<dbReference type="RefSeq" id="WP_146487639.1">
    <property type="nucleotide sequence ID" value="NZ_VIGX01000007.1"/>
</dbReference>
<feature type="transmembrane region" description="Helical" evidence="2">
    <location>
        <begin position="213"/>
        <end position="238"/>
    </location>
</feature>
<evidence type="ECO:0000256" key="2">
    <source>
        <dbReference type="SAM" id="Phobius"/>
    </source>
</evidence>
<gene>
    <name evidence="3" type="ORF">FK530_13925</name>
</gene>
<feature type="region of interest" description="Disordered" evidence="1">
    <location>
        <begin position="1"/>
        <end position="86"/>
    </location>
</feature>
<dbReference type="SUPFAM" id="SSF81995">
    <property type="entry name" value="beta-sandwich domain of Sec23/24"/>
    <property type="match status" value="1"/>
</dbReference>
<evidence type="ECO:0000313" key="4">
    <source>
        <dbReference type="Proteomes" id="UP000319375"/>
    </source>
</evidence>
<feature type="transmembrane region" description="Helical" evidence="2">
    <location>
        <begin position="144"/>
        <end position="165"/>
    </location>
</feature>
<keyword evidence="2" id="KW-0472">Membrane</keyword>
<dbReference type="OrthoDB" id="3383010at2"/>
<dbReference type="Proteomes" id="UP000319375">
    <property type="component" value="Unassembled WGS sequence"/>
</dbReference>
<feature type="transmembrane region" description="Helical" evidence="2">
    <location>
        <begin position="102"/>
        <end position="124"/>
    </location>
</feature>
<comment type="caution">
    <text evidence="3">The sequence shown here is derived from an EMBL/GenBank/DDBJ whole genome shotgun (WGS) entry which is preliminary data.</text>
</comment>
<organism evidence="3 4">
    <name type="scientific">Tsukamurella conjunctivitidis</name>
    <dbReference type="NCBI Taxonomy" id="2592068"/>
    <lineage>
        <taxon>Bacteria</taxon>
        <taxon>Bacillati</taxon>
        <taxon>Actinomycetota</taxon>
        <taxon>Actinomycetes</taxon>
        <taxon>Mycobacteriales</taxon>
        <taxon>Tsukamurellaceae</taxon>
        <taxon>Tsukamurella</taxon>
    </lineage>
</organism>
<protein>
    <submittedName>
        <fullName evidence="3">Uncharacterized protein</fullName>
    </submittedName>
</protein>
<dbReference type="EMBL" id="VIGX01000007">
    <property type="protein sequence ID" value="TWS28177.1"/>
    <property type="molecule type" value="Genomic_DNA"/>
</dbReference>
<feature type="compositionally biased region" description="Gly residues" evidence="1">
    <location>
        <begin position="64"/>
        <end position="76"/>
    </location>
</feature>
<accession>A0A5C5RYL2</accession>
<keyword evidence="4" id="KW-1185">Reference proteome</keyword>
<keyword evidence="2" id="KW-0812">Transmembrane</keyword>